<feature type="active site" description="Schiff-base intermediate with substrate" evidence="14">
    <location>
        <position position="247"/>
    </location>
</feature>
<dbReference type="InterPro" id="IPR001731">
    <property type="entry name" value="ALAD"/>
</dbReference>
<comment type="catalytic activity">
    <reaction evidence="13 17">
        <text>2 5-aminolevulinate = porphobilinogen + 2 H2O + H(+)</text>
        <dbReference type="Rhea" id="RHEA:24064"/>
        <dbReference type="ChEBI" id="CHEBI:15377"/>
        <dbReference type="ChEBI" id="CHEBI:15378"/>
        <dbReference type="ChEBI" id="CHEBI:58126"/>
        <dbReference type="ChEBI" id="CHEBI:356416"/>
        <dbReference type="EC" id="4.2.1.24"/>
    </reaction>
</comment>
<evidence type="ECO:0000256" key="10">
    <source>
        <dbReference type="ARBA" id="ARBA00023239"/>
    </source>
</evidence>
<keyword evidence="7 16" id="KW-0479">Metal-binding</keyword>
<comment type="pathway">
    <text evidence="2">Porphyrin-containing compound metabolism; protoporphyrin-IX biosynthesis; coproporphyrinogen-III from 5-aminolevulinate: step 1/4.</text>
</comment>
<proteinExistence type="inferred from homology"/>
<evidence type="ECO:0000313" key="20">
    <source>
        <dbReference type="Proteomes" id="UP001214603"/>
    </source>
</evidence>
<feature type="binding site" evidence="15">
    <location>
        <position position="313"/>
    </location>
    <ligand>
        <name>5-aminolevulinate</name>
        <dbReference type="ChEBI" id="CHEBI:356416"/>
        <label>2</label>
    </ligand>
</feature>
<evidence type="ECO:0000256" key="18">
    <source>
        <dbReference type="RuleBase" id="RU004161"/>
    </source>
</evidence>
<evidence type="ECO:0000313" key="19">
    <source>
        <dbReference type="EMBL" id="WFD03836.1"/>
    </source>
</evidence>
<evidence type="ECO:0000256" key="16">
    <source>
        <dbReference type="PIRSR" id="PIRSR001415-3"/>
    </source>
</evidence>
<dbReference type="PANTHER" id="PTHR11458:SF0">
    <property type="entry name" value="DELTA-AMINOLEVULINIC ACID DEHYDRATASE"/>
    <property type="match status" value="1"/>
</dbReference>
<keyword evidence="9" id="KW-0350">Heme biosynthesis</keyword>
<evidence type="ECO:0000256" key="17">
    <source>
        <dbReference type="RuleBase" id="RU000515"/>
    </source>
</evidence>
<protein>
    <recommendedName>
        <fullName evidence="6 17">Delta-aminolevulinic acid dehydratase</fullName>
        <ecNumber evidence="5 17">4.2.1.24</ecNumber>
    </recommendedName>
</protein>
<dbReference type="GO" id="GO:0008270">
    <property type="term" value="F:zinc ion binding"/>
    <property type="evidence" value="ECO:0007669"/>
    <property type="project" value="TreeGrafter"/>
</dbReference>
<keyword evidence="11 17" id="KW-0627">Porphyrin biosynthesis</keyword>
<evidence type="ECO:0000256" key="1">
    <source>
        <dbReference type="ARBA" id="ARBA00001947"/>
    </source>
</evidence>
<evidence type="ECO:0000256" key="2">
    <source>
        <dbReference type="ARBA" id="ARBA00004694"/>
    </source>
</evidence>
<feature type="binding site" evidence="15">
    <location>
        <position position="204"/>
    </location>
    <ligand>
        <name>5-aminolevulinate</name>
        <dbReference type="ChEBI" id="CHEBI:356416"/>
        <label>1</label>
    </ligand>
</feature>
<keyword evidence="10 17" id="KW-0456">Lyase</keyword>
<evidence type="ECO:0000256" key="4">
    <source>
        <dbReference type="ARBA" id="ARBA00011823"/>
    </source>
</evidence>
<feature type="binding site" evidence="16">
    <location>
        <position position="127"/>
    </location>
    <ligand>
        <name>Zn(2+)</name>
        <dbReference type="ChEBI" id="CHEBI:29105"/>
        <note>catalytic</note>
    </ligand>
</feature>
<evidence type="ECO:0000256" key="6">
    <source>
        <dbReference type="ARBA" id="ARBA00020771"/>
    </source>
</evidence>
<evidence type="ECO:0000256" key="14">
    <source>
        <dbReference type="PIRSR" id="PIRSR001415-1"/>
    </source>
</evidence>
<dbReference type="EMBL" id="CP119938">
    <property type="protein sequence ID" value="WFD03836.1"/>
    <property type="molecule type" value="Genomic_DNA"/>
</dbReference>
<dbReference type="InterPro" id="IPR030656">
    <property type="entry name" value="ALAD_AS"/>
</dbReference>
<evidence type="ECO:0000256" key="13">
    <source>
        <dbReference type="ARBA" id="ARBA00047651"/>
    </source>
</evidence>
<dbReference type="GO" id="GO:0006783">
    <property type="term" value="P:heme biosynthetic process"/>
    <property type="evidence" value="ECO:0007669"/>
    <property type="project" value="UniProtKB-KW"/>
</dbReference>
<comment type="function">
    <text evidence="12">Catalyzes an early step in the biosynthesis of tetrapyrroles. Binds two molecules of 5-aminolevulinate per subunit, each at a distinct site, and catalyzes their condensation to form porphobilinogen.</text>
</comment>
<keyword evidence="20" id="KW-1185">Reference proteome</keyword>
<dbReference type="Gene3D" id="3.20.20.70">
    <property type="entry name" value="Aldolase class I"/>
    <property type="match status" value="1"/>
</dbReference>
<feature type="binding site" evidence="16">
    <location>
        <position position="119"/>
    </location>
    <ligand>
        <name>Zn(2+)</name>
        <dbReference type="ChEBI" id="CHEBI:29105"/>
        <note>catalytic</note>
    </ligand>
</feature>
<organism evidence="19 20">
    <name type="scientific">Malassezia obtusa</name>
    <dbReference type="NCBI Taxonomy" id="76774"/>
    <lineage>
        <taxon>Eukaryota</taxon>
        <taxon>Fungi</taxon>
        <taxon>Dikarya</taxon>
        <taxon>Basidiomycota</taxon>
        <taxon>Ustilaginomycotina</taxon>
        <taxon>Malasseziomycetes</taxon>
        <taxon>Malasseziales</taxon>
        <taxon>Malasseziaceae</taxon>
        <taxon>Malassezia</taxon>
    </lineage>
</organism>
<dbReference type="PROSITE" id="PS00169">
    <property type="entry name" value="D_ALA_DEHYDRATASE"/>
    <property type="match status" value="1"/>
</dbReference>
<dbReference type="SUPFAM" id="SSF51569">
    <property type="entry name" value="Aldolase"/>
    <property type="match status" value="1"/>
</dbReference>
<dbReference type="PRINTS" id="PR00144">
    <property type="entry name" value="DALDHYDRTASE"/>
</dbReference>
<dbReference type="PANTHER" id="PTHR11458">
    <property type="entry name" value="DELTA-AMINOLEVULINIC ACID DEHYDRATASE"/>
    <property type="match status" value="1"/>
</dbReference>
<sequence length="328" mass="35593">MAENSIATPMGRSLQAQSHGLTKSALMYPIFITDEPDAKIALGGMPNQYRWGVNRLEEFLRPLVERGLQSVILFGVPVRKEKDPVGTLADDPEGPVIAAIRKLRELFPSLYIAADVCLCEYTSHGHCGILLEDGRIDNPKSIARLADVAVAYAAAGAHCVAPSDMMDGRIRAIRDGLTRAGLEDKTTLMAYSAKFASSMYGPFREAAGSAPSFGDRRCYQLPSNARGLARRAIVRDVREGADIIMVKPGMPYLDILGDARELAPDHPRAVYQVSGEYATIHAAAAAGTGALRAFVEESMTSMIRAGASLILTYFTPELLQWLDEPRPL</sequence>
<evidence type="ECO:0000256" key="8">
    <source>
        <dbReference type="ARBA" id="ARBA00022833"/>
    </source>
</evidence>
<evidence type="ECO:0000256" key="3">
    <source>
        <dbReference type="ARBA" id="ARBA00008055"/>
    </source>
</evidence>
<evidence type="ECO:0000256" key="12">
    <source>
        <dbReference type="ARBA" id="ARBA00025628"/>
    </source>
</evidence>
<comment type="subunit">
    <text evidence="4 17">Homooctamer.</text>
</comment>
<dbReference type="InterPro" id="IPR013785">
    <property type="entry name" value="Aldolase_TIM"/>
</dbReference>
<dbReference type="PIRSF" id="PIRSF001415">
    <property type="entry name" value="Porphbilin_synth"/>
    <property type="match status" value="1"/>
</dbReference>
<evidence type="ECO:0000256" key="11">
    <source>
        <dbReference type="ARBA" id="ARBA00023244"/>
    </source>
</evidence>
<feature type="active site" description="Schiff-base intermediate with substrate" evidence="14">
    <location>
        <position position="194"/>
    </location>
</feature>
<dbReference type="FunFam" id="3.20.20.70:FF:000048">
    <property type="entry name" value="Delta-aminolevulinic acid dehydratase"/>
    <property type="match status" value="1"/>
</dbReference>
<feature type="binding site" evidence="15">
    <location>
        <position position="274"/>
    </location>
    <ligand>
        <name>5-aminolevulinate</name>
        <dbReference type="ChEBI" id="CHEBI:356416"/>
        <label>2</label>
    </ligand>
</feature>
<dbReference type="GO" id="GO:0005829">
    <property type="term" value="C:cytosol"/>
    <property type="evidence" value="ECO:0007669"/>
    <property type="project" value="TreeGrafter"/>
</dbReference>
<feature type="binding site" evidence="15">
    <location>
        <position position="216"/>
    </location>
    <ligand>
        <name>5-aminolevulinate</name>
        <dbReference type="ChEBI" id="CHEBI:356416"/>
        <label>1</label>
    </ligand>
</feature>
<evidence type="ECO:0000256" key="15">
    <source>
        <dbReference type="PIRSR" id="PIRSR001415-2"/>
    </source>
</evidence>
<dbReference type="SMART" id="SM01004">
    <property type="entry name" value="ALAD"/>
    <property type="match status" value="1"/>
</dbReference>
<dbReference type="NCBIfam" id="NF006762">
    <property type="entry name" value="PRK09283.1"/>
    <property type="match status" value="1"/>
</dbReference>
<name>A0AAF0E1T8_9BASI</name>
<dbReference type="Proteomes" id="UP001214603">
    <property type="component" value="Chromosome 5"/>
</dbReference>
<evidence type="ECO:0000256" key="5">
    <source>
        <dbReference type="ARBA" id="ARBA00012053"/>
    </source>
</evidence>
<reference evidence="19" key="1">
    <citation type="submission" date="2023-03" db="EMBL/GenBank/DDBJ databases">
        <title>Mating type loci evolution in Malassezia.</title>
        <authorList>
            <person name="Coelho M.A."/>
        </authorList>
    </citation>
    <scope>NUCLEOTIDE SEQUENCE</scope>
    <source>
        <strain evidence="19">CBS 7876</strain>
    </source>
</reference>
<evidence type="ECO:0000256" key="9">
    <source>
        <dbReference type="ARBA" id="ARBA00023133"/>
    </source>
</evidence>
<feature type="binding site" evidence="16">
    <location>
        <position position="117"/>
    </location>
    <ligand>
        <name>Zn(2+)</name>
        <dbReference type="ChEBI" id="CHEBI:29105"/>
        <note>catalytic</note>
    </ligand>
</feature>
<keyword evidence="8 16" id="KW-0862">Zinc</keyword>
<dbReference type="GO" id="GO:0004655">
    <property type="term" value="F:porphobilinogen synthase activity"/>
    <property type="evidence" value="ECO:0007669"/>
    <property type="project" value="UniProtKB-EC"/>
</dbReference>
<accession>A0AAF0E1T8</accession>
<gene>
    <name evidence="19" type="primary">HEM2</name>
    <name evidence="19" type="ORF">MOBT1_002531</name>
</gene>
<dbReference type="AlphaFoldDB" id="A0AAF0E1T8"/>
<dbReference type="EC" id="4.2.1.24" evidence="5 17"/>
<dbReference type="Pfam" id="PF00490">
    <property type="entry name" value="ALAD"/>
    <property type="match status" value="1"/>
</dbReference>
<comment type="similarity">
    <text evidence="3 18">Belongs to the ALAD family.</text>
</comment>
<comment type="cofactor">
    <cofactor evidence="1">
        <name>Zn(2+)</name>
        <dbReference type="ChEBI" id="CHEBI:29105"/>
    </cofactor>
</comment>
<evidence type="ECO:0000256" key="7">
    <source>
        <dbReference type="ARBA" id="ARBA00022723"/>
    </source>
</evidence>